<reference evidence="2" key="1">
    <citation type="submission" date="2022-07" db="EMBL/GenBank/DDBJ databases">
        <title>Phylogenomic reconstructions and comparative analyses of Kickxellomycotina fungi.</title>
        <authorList>
            <person name="Reynolds N.K."/>
            <person name="Stajich J.E."/>
            <person name="Barry K."/>
            <person name="Grigoriev I.V."/>
            <person name="Crous P."/>
            <person name="Smith M.E."/>
        </authorList>
    </citation>
    <scope>NUCLEOTIDE SEQUENCE</scope>
    <source>
        <strain evidence="2">RSA 1196</strain>
    </source>
</reference>
<feature type="compositionally biased region" description="Polar residues" evidence="1">
    <location>
        <begin position="30"/>
        <end position="45"/>
    </location>
</feature>
<dbReference type="SUPFAM" id="SSF50998">
    <property type="entry name" value="Quinoprotein alcohol dehydrogenase-like"/>
    <property type="match status" value="1"/>
</dbReference>
<organism evidence="2 3">
    <name type="scientific">Dispira parvispora</name>
    <dbReference type="NCBI Taxonomy" id="1520584"/>
    <lineage>
        <taxon>Eukaryota</taxon>
        <taxon>Fungi</taxon>
        <taxon>Fungi incertae sedis</taxon>
        <taxon>Zoopagomycota</taxon>
        <taxon>Kickxellomycotina</taxon>
        <taxon>Dimargaritomycetes</taxon>
        <taxon>Dimargaritales</taxon>
        <taxon>Dimargaritaceae</taxon>
        <taxon>Dispira</taxon>
    </lineage>
</organism>
<dbReference type="OrthoDB" id="2123049at2759"/>
<evidence type="ECO:0000256" key="1">
    <source>
        <dbReference type="SAM" id="MobiDB-lite"/>
    </source>
</evidence>
<dbReference type="InterPro" id="IPR011047">
    <property type="entry name" value="Quinoprotein_ADH-like_sf"/>
</dbReference>
<accession>A0A9W8ARD2</accession>
<comment type="caution">
    <text evidence="2">The sequence shown here is derived from an EMBL/GenBank/DDBJ whole genome shotgun (WGS) entry which is preliminary data.</text>
</comment>
<evidence type="ECO:0000313" key="3">
    <source>
        <dbReference type="Proteomes" id="UP001150925"/>
    </source>
</evidence>
<proteinExistence type="predicted"/>
<name>A0A9W8ARD2_9FUNG</name>
<gene>
    <name evidence="2" type="ORF">IWQ62_003650</name>
</gene>
<protein>
    <submittedName>
        <fullName evidence="2">Uncharacterized protein</fullName>
    </submittedName>
</protein>
<dbReference type="EMBL" id="JANBPY010001022">
    <property type="protein sequence ID" value="KAJ1962069.1"/>
    <property type="molecule type" value="Genomic_DNA"/>
</dbReference>
<feature type="region of interest" description="Disordered" evidence="1">
    <location>
        <begin position="14"/>
        <end position="45"/>
    </location>
</feature>
<dbReference type="AlphaFoldDB" id="A0A9W8ARD2"/>
<feature type="region of interest" description="Disordered" evidence="1">
    <location>
        <begin position="120"/>
        <end position="166"/>
    </location>
</feature>
<evidence type="ECO:0000313" key="2">
    <source>
        <dbReference type="EMBL" id="KAJ1962069.1"/>
    </source>
</evidence>
<keyword evidence="3" id="KW-1185">Reference proteome</keyword>
<sequence length="473" mass="51469">MSSAVAPEMMTGAILGKRSPSGPHSHATKRLQTSHADPLSSTPTSQVLWTWSPTQHTKTNTALLTCLTVGHVVDPQSTHIVLATHTNQLLVLDATGQLHTTLDTSQDAIQCLGAAPVSRLPSPTVTIHRRRSKSSKRQQTRGSSQGSKSVEHEPSEEGTVRTNGLGPCLDEVIVGDSRGTLAVYTNFHLLTHKELGTSPITTVGFMPPFWPTTPQAHLTLNPTHQILLGDQSGTLTCTSAQQMNWRLAFTQLTQRLLSQEPTPGLMSSLSGLGNSISAHSPVRCILPVLWALPDGSTAPYCFVITDQTLVYVLSHQTLVTIIHLPCQPRSLAKGHFCLPFQAPAQSQDSPNSSLRDSSADQVLVGCEDGSVYQITNQLTLSLLFVCDYSLTQLAVYRPRKPQSPTAKAEEPDWIICIGHCNQLFVYRAQQCLLCIPLDDWASEMAVYDIDDDGQQEIIILEGTQSVKVLRILP</sequence>
<feature type="compositionally biased region" description="Basic residues" evidence="1">
    <location>
        <begin position="127"/>
        <end position="139"/>
    </location>
</feature>
<dbReference type="Proteomes" id="UP001150925">
    <property type="component" value="Unassembled WGS sequence"/>
</dbReference>
<feature type="compositionally biased region" description="Basic and acidic residues" evidence="1">
    <location>
        <begin position="149"/>
        <end position="159"/>
    </location>
</feature>